<accession>A0A3B0FIC6</accession>
<organism evidence="1 2">
    <name type="scientific">Pseudarthrobacter phenanthrenivorans</name>
    <name type="common">Arthrobacter phenanthrenivorans</name>
    <dbReference type="NCBI Taxonomy" id="361575"/>
    <lineage>
        <taxon>Bacteria</taxon>
        <taxon>Bacillati</taxon>
        <taxon>Actinomycetota</taxon>
        <taxon>Actinomycetes</taxon>
        <taxon>Micrococcales</taxon>
        <taxon>Micrococcaceae</taxon>
        <taxon>Pseudarthrobacter</taxon>
    </lineage>
</organism>
<proteinExistence type="predicted"/>
<dbReference type="Proteomes" id="UP000273159">
    <property type="component" value="Unassembled WGS sequence"/>
</dbReference>
<sequence>MPQPPYTDPGNAGLSVLPHPATEPLKREAVREEALRQSPGIPILMLRRAPVKVRSSTGHAIAYTVTHVLVEREDDDGYHVRWEAAWMVRRLPDSPPGAGQGA</sequence>
<name>A0A3B0FIC6_PSEPS</name>
<dbReference type="RefSeq" id="WP_120693238.1">
    <property type="nucleotide sequence ID" value="NZ_RBNH01000017.1"/>
</dbReference>
<evidence type="ECO:0000313" key="1">
    <source>
        <dbReference type="EMBL" id="RKO21341.1"/>
    </source>
</evidence>
<comment type="caution">
    <text evidence="1">The sequence shown here is derived from an EMBL/GenBank/DDBJ whole genome shotgun (WGS) entry which is preliminary data.</text>
</comment>
<protein>
    <submittedName>
        <fullName evidence="1">Uncharacterized protein</fullName>
    </submittedName>
</protein>
<reference evidence="1 2" key="1">
    <citation type="submission" date="2018-10" db="EMBL/GenBank/DDBJ databases">
        <title>Genome-guide identification and characterization of bacteria that degrade polycyclic aromatic hydrocarbons and resist hexavalent chromium simultaneously.</title>
        <authorList>
            <person name="Feng H."/>
        </authorList>
    </citation>
    <scope>NUCLEOTIDE SEQUENCE [LARGE SCALE GENOMIC DNA]</scope>
    <source>
        <strain evidence="1 2">J015</strain>
    </source>
</reference>
<reference evidence="2" key="2">
    <citation type="submission" date="2018-10" db="EMBL/GenBank/DDBJ databases">
        <authorList>
            <person name="Wang Y."/>
            <person name="Wang J."/>
            <person name="Yang X."/>
            <person name="Wang Z."/>
            <person name="Huang Y."/>
        </authorList>
    </citation>
    <scope>NUCLEOTIDE SEQUENCE [LARGE SCALE GENOMIC DNA]</scope>
    <source>
        <strain evidence="2">J015</strain>
    </source>
</reference>
<dbReference type="AlphaFoldDB" id="A0A3B0FIC6"/>
<dbReference type="EMBL" id="RBNH01000017">
    <property type="protein sequence ID" value="RKO21341.1"/>
    <property type="molecule type" value="Genomic_DNA"/>
</dbReference>
<evidence type="ECO:0000313" key="2">
    <source>
        <dbReference type="Proteomes" id="UP000273159"/>
    </source>
</evidence>
<gene>
    <name evidence="1" type="ORF">D7Z96_16640</name>
</gene>